<gene>
    <name evidence="1" type="ORF">SAMN05661093_08811</name>
</gene>
<keyword evidence="2" id="KW-1185">Reference proteome</keyword>
<name>A0A1W2FTK5_KIBAR</name>
<protein>
    <submittedName>
        <fullName evidence="1">Uncharacterized protein</fullName>
    </submittedName>
</protein>
<accession>A0A1W2FTK5</accession>
<dbReference type="EMBL" id="FWXV01000011">
    <property type="protein sequence ID" value="SMD24938.1"/>
    <property type="molecule type" value="Genomic_DNA"/>
</dbReference>
<dbReference type="RefSeq" id="WP_084433195.1">
    <property type="nucleotide sequence ID" value="NZ_FWXV01000011.1"/>
</dbReference>
<evidence type="ECO:0000313" key="2">
    <source>
        <dbReference type="Proteomes" id="UP000192674"/>
    </source>
</evidence>
<dbReference type="AlphaFoldDB" id="A0A1W2FTK5"/>
<evidence type="ECO:0000313" key="1">
    <source>
        <dbReference type="EMBL" id="SMD24938.1"/>
    </source>
</evidence>
<proteinExistence type="predicted"/>
<organism evidence="1 2">
    <name type="scientific">Kibdelosporangium aridum</name>
    <dbReference type="NCBI Taxonomy" id="2030"/>
    <lineage>
        <taxon>Bacteria</taxon>
        <taxon>Bacillati</taxon>
        <taxon>Actinomycetota</taxon>
        <taxon>Actinomycetes</taxon>
        <taxon>Pseudonocardiales</taxon>
        <taxon>Pseudonocardiaceae</taxon>
        <taxon>Kibdelosporangium</taxon>
    </lineage>
</organism>
<dbReference type="Proteomes" id="UP000192674">
    <property type="component" value="Unassembled WGS sequence"/>
</dbReference>
<sequence length="144" mass="15328">MLCWSDASRHAARIFAAGQVAASQPTGDQLASPAVDARLGGIYALQRIAAESPRDRLTIRNVLAAFVRHHDFCSAQPPSQQCTAPIRDMYLARTATPLPTDVEAAFSAALSLTAAGDDFADLSQTRFPRVVFPDKGPTCETSPG</sequence>
<reference evidence="1 2" key="1">
    <citation type="submission" date="2017-04" db="EMBL/GenBank/DDBJ databases">
        <authorList>
            <person name="Afonso C.L."/>
            <person name="Miller P.J."/>
            <person name="Scott M.A."/>
            <person name="Spackman E."/>
            <person name="Goraichik I."/>
            <person name="Dimitrov K.M."/>
            <person name="Suarez D.L."/>
            <person name="Swayne D.E."/>
        </authorList>
    </citation>
    <scope>NUCLEOTIDE SEQUENCE [LARGE SCALE GENOMIC DNA]</scope>
    <source>
        <strain evidence="1 2">DSM 43828</strain>
    </source>
</reference>
<dbReference type="OrthoDB" id="4563217at2"/>